<reference evidence="1 2" key="1">
    <citation type="journal article" date="2016" name="Genome Announc.">
        <title>Draft Genome Sequence of the Thermotolerant Cyanobacterium Desertifilum sp. IPPAS B-1220.</title>
        <authorList>
            <person name="Mironov K.S."/>
            <person name="Sinetova M.A."/>
            <person name="Bolatkhan K."/>
            <person name="Zayadan B.K."/>
            <person name="Ustinova V.V."/>
            <person name="Kupriyanova E.V."/>
            <person name="Skrypnik A.N."/>
            <person name="Gogoleva N.E."/>
            <person name="Gogolev Y.V."/>
            <person name="Los D.A."/>
        </authorList>
    </citation>
    <scope>NUCLEOTIDE SEQUENCE [LARGE SCALE GENOMIC DNA]</scope>
    <source>
        <strain evidence="1 2">IPPAS B-1220</strain>
    </source>
</reference>
<sequence length="269" mass="30100">MKLSTKLYLGFAIPAVALVGIGAYSIYGFNRIDRAVTTIYDDRIVPLQSLKTISDRYAIDTIDAVNKANSRLISPDSARQTIDRAIAQAQQEWQLYKQTQFTPQEAQLVAQTENLLLAADREVAQVQQVLNAQDFNQLANYNRSLYLAIDPLTEQLQQLSQLQLQVALQERDRTEAIYQETLWFFIPFLVVALLLGSPVGFAIVKRAIVATLADNIDEIVRSMNGIATATAQHERIALSQVSSVHQTTTAVDRVESTSQESYRQAQLVR</sequence>
<evidence type="ECO:0000313" key="1">
    <source>
        <dbReference type="EMBL" id="XPM65861.1"/>
    </source>
</evidence>
<accession>A0ACD5GZR5</accession>
<proteinExistence type="predicted"/>
<protein>
    <submittedName>
        <fullName evidence="1">MCP four helix bundle domain-containing protein</fullName>
    </submittedName>
</protein>
<organism evidence="1 2">
    <name type="scientific">Desertifilum tharense IPPAS B-1220</name>
    <dbReference type="NCBI Taxonomy" id="1781255"/>
    <lineage>
        <taxon>Bacteria</taxon>
        <taxon>Bacillati</taxon>
        <taxon>Cyanobacteriota</taxon>
        <taxon>Cyanophyceae</taxon>
        <taxon>Desertifilales</taxon>
        <taxon>Desertifilaceae</taxon>
        <taxon>Desertifilum</taxon>
    </lineage>
</organism>
<dbReference type="EMBL" id="CP182909">
    <property type="protein sequence ID" value="XPM65861.1"/>
    <property type="molecule type" value="Genomic_DNA"/>
</dbReference>
<name>A0ACD5GZR5_9CYAN</name>
<dbReference type="Proteomes" id="UP000095472">
    <property type="component" value="Chromosome"/>
</dbReference>
<gene>
    <name evidence="1" type="ORF">BH720_010285</name>
</gene>
<keyword evidence="2" id="KW-1185">Reference proteome</keyword>
<evidence type="ECO:0000313" key="2">
    <source>
        <dbReference type="Proteomes" id="UP000095472"/>
    </source>
</evidence>